<dbReference type="FunFam" id="3.40.50.300:FF:001361">
    <property type="entry name" value="AAA family ATPase"/>
    <property type="match status" value="1"/>
</dbReference>
<reference evidence="5 6" key="1">
    <citation type="journal article" date="2016" name="BMC Genomics">
        <title>Combined genomic and structural analyses of a cultured magnetotactic bacterium reveals its niche adaptation to a dynamic environment.</title>
        <authorList>
            <person name="Araujo A.C."/>
            <person name="Morillo V."/>
            <person name="Cypriano J."/>
            <person name="Teixeira L.C."/>
            <person name="Leao P."/>
            <person name="Lyra S."/>
            <person name="Almeida L.G."/>
            <person name="Bazylinski D.A."/>
            <person name="Vasconcellos A.T."/>
            <person name="Abreu F."/>
            <person name="Lins U."/>
        </authorList>
    </citation>
    <scope>NUCLEOTIDE SEQUENCE [LARGE SCALE GENOMIC DNA]</scope>
    <source>
        <strain evidence="5 6">IT-1</strain>
    </source>
</reference>
<accession>A0A1Y2K4Z8</accession>
<feature type="domain" description="AAA+ ATPase" evidence="4">
    <location>
        <begin position="98"/>
        <end position="231"/>
    </location>
</feature>
<gene>
    <name evidence="5" type="ORF">MAIT1_02870</name>
</gene>
<dbReference type="STRING" id="1434232.MAIT1_02870"/>
<dbReference type="OrthoDB" id="8150723at2"/>
<protein>
    <submittedName>
        <fullName evidence="5">Putative ISPsy14, transposition helper protein</fullName>
    </submittedName>
</protein>
<evidence type="ECO:0000256" key="1">
    <source>
        <dbReference type="ARBA" id="ARBA00008059"/>
    </source>
</evidence>
<dbReference type="Pfam" id="PF01695">
    <property type="entry name" value="IstB_IS21"/>
    <property type="match status" value="1"/>
</dbReference>
<dbReference type="SUPFAM" id="SSF52540">
    <property type="entry name" value="P-loop containing nucleoside triphosphate hydrolases"/>
    <property type="match status" value="1"/>
</dbReference>
<evidence type="ECO:0000256" key="2">
    <source>
        <dbReference type="ARBA" id="ARBA00022741"/>
    </source>
</evidence>
<dbReference type="NCBIfam" id="NF038214">
    <property type="entry name" value="IS21_help_AAA"/>
    <property type="match status" value="1"/>
</dbReference>
<keyword evidence="3" id="KW-0067">ATP-binding</keyword>
<evidence type="ECO:0000313" key="6">
    <source>
        <dbReference type="Proteomes" id="UP000194003"/>
    </source>
</evidence>
<dbReference type="PIRSF" id="PIRSF003073">
    <property type="entry name" value="DNAC_TnpB_IstB"/>
    <property type="match status" value="1"/>
</dbReference>
<dbReference type="InterPro" id="IPR047661">
    <property type="entry name" value="IstB"/>
</dbReference>
<dbReference type="AlphaFoldDB" id="A0A1Y2K4Z8"/>
<dbReference type="GO" id="GO:0005524">
    <property type="term" value="F:ATP binding"/>
    <property type="evidence" value="ECO:0007669"/>
    <property type="project" value="UniProtKB-KW"/>
</dbReference>
<name>A0A1Y2K4Z8_9PROT</name>
<dbReference type="InterPro" id="IPR028350">
    <property type="entry name" value="DNAC/IstB-like"/>
</dbReference>
<evidence type="ECO:0000256" key="3">
    <source>
        <dbReference type="ARBA" id="ARBA00022840"/>
    </source>
</evidence>
<organism evidence="5 6">
    <name type="scientific">Magnetofaba australis IT-1</name>
    <dbReference type="NCBI Taxonomy" id="1434232"/>
    <lineage>
        <taxon>Bacteria</taxon>
        <taxon>Pseudomonadati</taxon>
        <taxon>Pseudomonadota</taxon>
        <taxon>Magnetococcia</taxon>
        <taxon>Magnetococcales</taxon>
        <taxon>Magnetococcaceae</taxon>
        <taxon>Magnetofaba</taxon>
    </lineage>
</organism>
<dbReference type="EMBL" id="LVJN01000018">
    <property type="protein sequence ID" value="OSM04782.1"/>
    <property type="molecule type" value="Genomic_DNA"/>
</dbReference>
<evidence type="ECO:0000259" key="4">
    <source>
        <dbReference type="SMART" id="SM00382"/>
    </source>
</evidence>
<keyword evidence="6" id="KW-1185">Reference proteome</keyword>
<dbReference type="CDD" id="cd00009">
    <property type="entry name" value="AAA"/>
    <property type="match status" value="1"/>
</dbReference>
<dbReference type="SMART" id="SM00382">
    <property type="entry name" value="AAA"/>
    <property type="match status" value="1"/>
</dbReference>
<dbReference type="GO" id="GO:0006260">
    <property type="term" value="P:DNA replication"/>
    <property type="evidence" value="ECO:0007669"/>
    <property type="project" value="TreeGrafter"/>
</dbReference>
<comment type="similarity">
    <text evidence="1">Belongs to the IS21/IS1162 putative ATP-binding protein family.</text>
</comment>
<sequence length="244" mass="27620">MLNHPTIDKLKSMRLNGMATALIEQNQSSTADELSFEERLGLLVDYEWTSRENSRLKNRLKKAKLRHAATFEDIDFQHPRGLDRSVVSRLGSSQWIKSGDNLLIIGPTGIGKSWLACALAHKACFNGLTALYLRVPRLFQDLAVARGDGRFDKVLASLAKTDLLVLDDWGLNAFEPNHRRDLLEILEERHGRRSTIVTSQLPVDHWHEIIGEPTIADAILDRLVHNAHRINLNGESLRKTRPRA</sequence>
<dbReference type="PANTHER" id="PTHR30050:SF4">
    <property type="entry name" value="ATP-BINDING PROTEIN RV3427C IN INSERTION SEQUENCE-RELATED"/>
    <property type="match status" value="1"/>
</dbReference>
<proteinExistence type="inferred from homology"/>
<dbReference type="Gene3D" id="3.40.50.300">
    <property type="entry name" value="P-loop containing nucleotide triphosphate hydrolases"/>
    <property type="match status" value="1"/>
</dbReference>
<dbReference type="InterPro" id="IPR003593">
    <property type="entry name" value="AAA+_ATPase"/>
</dbReference>
<dbReference type="PANTHER" id="PTHR30050">
    <property type="entry name" value="CHROMOSOMAL REPLICATION INITIATOR PROTEIN DNAA"/>
    <property type="match status" value="1"/>
</dbReference>
<dbReference type="Proteomes" id="UP000194003">
    <property type="component" value="Unassembled WGS sequence"/>
</dbReference>
<dbReference type="InterPro" id="IPR002611">
    <property type="entry name" value="IstB_ATP-bd"/>
</dbReference>
<comment type="caution">
    <text evidence="5">The sequence shown here is derived from an EMBL/GenBank/DDBJ whole genome shotgun (WGS) entry which is preliminary data.</text>
</comment>
<evidence type="ECO:0000313" key="5">
    <source>
        <dbReference type="EMBL" id="OSM04782.1"/>
    </source>
</evidence>
<dbReference type="RefSeq" id="WP_085441442.1">
    <property type="nucleotide sequence ID" value="NZ_LVJN01000018.1"/>
</dbReference>
<keyword evidence="2" id="KW-0547">Nucleotide-binding</keyword>
<dbReference type="InterPro" id="IPR027417">
    <property type="entry name" value="P-loop_NTPase"/>
</dbReference>